<reference evidence="2 3" key="1">
    <citation type="submission" date="2018-03" db="EMBL/GenBank/DDBJ databases">
        <title>Genomic Encyclopedia of Archaeal and Bacterial Type Strains, Phase II (KMG-II): from individual species to whole genera.</title>
        <authorList>
            <person name="Goeker M."/>
        </authorList>
    </citation>
    <scope>NUCLEOTIDE SEQUENCE [LARGE SCALE GENOMIC DNA]</scope>
    <source>
        <strain evidence="2 3">DSM 43146</strain>
    </source>
</reference>
<keyword evidence="3" id="KW-1185">Reference proteome</keyword>
<dbReference type="Gene3D" id="1.10.260.40">
    <property type="entry name" value="lambda repressor-like DNA-binding domains"/>
    <property type="match status" value="1"/>
</dbReference>
<protein>
    <submittedName>
        <fullName evidence="2">Helix-turn-helix protein</fullName>
    </submittedName>
</protein>
<dbReference type="OrthoDB" id="3458445at2"/>
<name>A0A2T0KKY4_9ACTN</name>
<dbReference type="AlphaFoldDB" id="A0A2T0KKY4"/>
<organism evidence="2 3">
    <name type="scientific">Actinoplanes italicus</name>
    <dbReference type="NCBI Taxonomy" id="113567"/>
    <lineage>
        <taxon>Bacteria</taxon>
        <taxon>Bacillati</taxon>
        <taxon>Actinomycetota</taxon>
        <taxon>Actinomycetes</taxon>
        <taxon>Micromonosporales</taxon>
        <taxon>Micromonosporaceae</taxon>
        <taxon>Actinoplanes</taxon>
    </lineage>
</organism>
<accession>A0A2T0KKY4</accession>
<comment type="caution">
    <text evidence="2">The sequence shown here is derived from an EMBL/GenBank/DDBJ whole genome shotgun (WGS) entry which is preliminary data.</text>
</comment>
<feature type="domain" description="HTH cro/C1-type" evidence="1">
    <location>
        <begin position="23"/>
        <end position="78"/>
    </location>
</feature>
<gene>
    <name evidence="2" type="ORF">CLV67_10265</name>
</gene>
<evidence type="ECO:0000259" key="1">
    <source>
        <dbReference type="PROSITE" id="PS50943"/>
    </source>
</evidence>
<sequence>MPVVEAIPGSGSTVPRRQLGRFLRQYRDAAGKTIKDAYEHIECSQQKIWRLEKGDPNVVVKSTEVKLLCDFYGVPDDVKEALVSLSKETKVKGWWHAYGDVIPEWFELYVGLEGAASRLRTYQATLIPGLLQAHAYIEKVMTSTWPKIPTGEIERRIQVRKERQGLLTRNFPPPPQLDVILAEAAVRARVDVAGAMQQQLWHLLKASEELPHVKVRVLPSMGPCSAASAGNFTILTFPANDRANTEPPTVYSENVTGALYLDHPREIIIYEQVWADLENLALDERDSKEMITALLKDLGDTSS</sequence>
<proteinExistence type="predicted"/>
<dbReference type="SUPFAM" id="SSF47413">
    <property type="entry name" value="lambda repressor-like DNA-binding domains"/>
    <property type="match status" value="1"/>
</dbReference>
<dbReference type="InterPro" id="IPR043917">
    <property type="entry name" value="DUF5753"/>
</dbReference>
<dbReference type="CDD" id="cd00093">
    <property type="entry name" value="HTH_XRE"/>
    <property type="match status" value="1"/>
</dbReference>
<evidence type="ECO:0000313" key="2">
    <source>
        <dbReference type="EMBL" id="PRX24290.1"/>
    </source>
</evidence>
<dbReference type="EMBL" id="PVMZ01000002">
    <property type="protein sequence ID" value="PRX24290.1"/>
    <property type="molecule type" value="Genomic_DNA"/>
</dbReference>
<dbReference type="InterPro" id="IPR010982">
    <property type="entry name" value="Lambda_DNA-bd_dom_sf"/>
</dbReference>
<dbReference type="PROSITE" id="PS50943">
    <property type="entry name" value="HTH_CROC1"/>
    <property type="match status" value="1"/>
</dbReference>
<evidence type="ECO:0000313" key="3">
    <source>
        <dbReference type="Proteomes" id="UP000239415"/>
    </source>
</evidence>
<dbReference type="InterPro" id="IPR001387">
    <property type="entry name" value="Cro/C1-type_HTH"/>
</dbReference>
<dbReference type="Pfam" id="PF13560">
    <property type="entry name" value="HTH_31"/>
    <property type="match status" value="1"/>
</dbReference>
<dbReference type="Pfam" id="PF19054">
    <property type="entry name" value="DUF5753"/>
    <property type="match status" value="1"/>
</dbReference>
<dbReference type="GO" id="GO:0003677">
    <property type="term" value="F:DNA binding"/>
    <property type="evidence" value="ECO:0007669"/>
    <property type="project" value="InterPro"/>
</dbReference>
<dbReference type="Proteomes" id="UP000239415">
    <property type="component" value="Unassembled WGS sequence"/>
</dbReference>